<evidence type="ECO:0000313" key="2">
    <source>
        <dbReference type="EMBL" id="PXX75792.1"/>
    </source>
</evidence>
<keyword evidence="1" id="KW-0812">Transmembrane</keyword>
<dbReference type="EMBL" id="QJKI01000025">
    <property type="protein sequence ID" value="PXX75792.1"/>
    <property type="molecule type" value="Genomic_DNA"/>
</dbReference>
<dbReference type="AlphaFoldDB" id="A0A318KSZ0"/>
<accession>A0A318KSZ0</accession>
<organism evidence="2 3">
    <name type="scientific">Rivihabitans pingtungensis</name>
    <dbReference type="NCBI Taxonomy" id="1054498"/>
    <lineage>
        <taxon>Bacteria</taxon>
        <taxon>Pseudomonadati</taxon>
        <taxon>Pseudomonadota</taxon>
        <taxon>Betaproteobacteria</taxon>
        <taxon>Neisseriales</taxon>
        <taxon>Aquaspirillaceae</taxon>
        <taxon>Rivihabitans</taxon>
    </lineage>
</organism>
<protein>
    <submittedName>
        <fullName evidence="2">Putative membrane protein</fullName>
    </submittedName>
</protein>
<feature type="transmembrane region" description="Helical" evidence="1">
    <location>
        <begin position="57"/>
        <end position="76"/>
    </location>
</feature>
<evidence type="ECO:0000256" key="1">
    <source>
        <dbReference type="SAM" id="Phobius"/>
    </source>
</evidence>
<feature type="transmembrane region" description="Helical" evidence="1">
    <location>
        <begin position="82"/>
        <end position="102"/>
    </location>
</feature>
<sequence>MLLEKLSVPITPPPLSELWRAMPPAIACHALTAGYSLLCGLWLLARRRRRGDGLHRGLGVSWMAAMAVTAVGSFWIQSQGHLSWIHLLSLLTLIGLGQNLYALRHGRRQMHYRAVRGMMIGLGVAFVFTLSPDRILGHWLWAQW</sequence>
<evidence type="ECO:0000313" key="3">
    <source>
        <dbReference type="Proteomes" id="UP000247555"/>
    </source>
</evidence>
<feature type="transmembrane region" description="Helical" evidence="1">
    <location>
        <begin position="114"/>
        <end position="131"/>
    </location>
</feature>
<keyword evidence="1" id="KW-0472">Membrane</keyword>
<keyword evidence="1" id="KW-1133">Transmembrane helix</keyword>
<comment type="caution">
    <text evidence="2">The sequence shown here is derived from an EMBL/GenBank/DDBJ whole genome shotgun (WGS) entry which is preliminary data.</text>
</comment>
<gene>
    <name evidence="2" type="ORF">DFR34_12529</name>
</gene>
<dbReference type="Proteomes" id="UP000247555">
    <property type="component" value="Unassembled WGS sequence"/>
</dbReference>
<reference evidence="2 3" key="1">
    <citation type="submission" date="2018-05" db="EMBL/GenBank/DDBJ databases">
        <title>Genomic Encyclopedia of Type Strains, Phase IV (KMG-IV): sequencing the most valuable type-strain genomes for metagenomic binning, comparative biology and taxonomic classification.</title>
        <authorList>
            <person name="Goeker M."/>
        </authorList>
    </citation>
    <scope>NUCLEOTIDE SEQUENCE [LARGE SCALE GENOMIC DNA]</scope>
    <source>
        <strain evidence="2 3">DSM 29661</strain>
    </source>
</reference>
<keyword evidence="3" id="KW-1185">Reference proteome</keyword>
<name>A0A318KSZ0_9NEIS</name>
<feature type="transmembrane region" description="Helical" evidence="1">
    <location>
        <begin position="24"/>
        <end position="45"/>
    </location>
</feature>
<proteinExistence type="predicted"/>